<dbReference type="GO" id="GO:0015095">
    <property type="term" value="F:magnesium ion transmembrane transporter activity"/>
    <property type="evidence" value="ECO:0007669"/>
    <property type="project" value="TreeGrafter"/>
</dbReference>
<evidence type="ECO:0000256" key="10">
    <source>
        <dbReference type="ARBA" id="ARBA00034269"/>
    </source>
</evidence>
<reference evidence="13 14" key="1">
    <citation type="submission" date="2016-10" db="EMBL/GenBank/DDBJ databases">
        <authorList>
            <person name="de Groot N.N."/>
        </authorList>
    </citation>
    <scope>NUCLEOTIDE SEQUENCE [LARGE SCALE GENOMIC DNA]</scope>
    <source>
        <strain evidence="13 14">CGMCC 4.6945</strain>
    </source>
</reference>
<protein>
    <submittedName>
        <fullName evidence="13">Magnesium transporter</fullName>
    </submittedName>
</protein>
<dbReference type="Pfam" id="PF01544">
    <property type="entry name" value="CorA"/>
    <property type="match status" value="1"/>
</dbReference>
<keyword evidence="9 12" id="KW-0472">Membrane</keyword>
<dbReference type="SUPFAM" id="SSF143865">
    <property type="entry name" value="CorA soluble domain-like"/>
    <property type="match status" value="1"/>
</dbReference>
<dbReference type="GO" id="GO:0050897">
    <property type="term" value="F:cobalt ion binding"/>
    <property type="evidence" value="ECO:0007669"/>
    <property type="project" value="TreeGrafter"/>
</dbReference>
<keyword evidence="3" id="KW-0813">Transport</keyword>
<comment type="catalytic activity">
    <reaction evidence="10">
        <text>Mg(2+)(in) = Mg(2+)(out)</text>
        <dbReference type="Rhea" id="RHEA:29827"/>
        <dbReference type="ChEBI" id="CHEBI:18420"/>
    </reaction>
</comment>
<keyword evidence="6" id="KW-0460">Magnesium</keyword>
<keyword evidence="5 12" id="KW-0812">Transmembrane</keyword>
<keyword evidence="8" id="KW-0406">Ion transport</keyword>
<sequence>MTGAEDVVVDCGLYEAGRRVPGHLPLAAAGTAPVSPDGFVWVALQSPATGDLDEVARTFGLPALAVEDAVHAHQRPKLEVYGEDAFVVLKPVRYVDHEEVVDVGELALFLTAHAVVTVRHGAFVADAMTQVRAELDARGTGGDDGGGDDDDLPLFGPATVLYRVADRIVDGYEDVVAALEVDVDEIEEAVFGPDGEDRSARIYALKKEVAEFRRAVLPLVRPLERLADAEVPHVPDAARPWFRDVHDHLLRAVEALEVVDRQLTDVLQANSARVSSRQSRVALRQNEDMRKISAWAAIALVPTAIAGIYGMNFEHMPELTWRYGYPAVLLVILGACLFLHRAFRRNGWL</sequence>
<dbReference type="InterPro" id="IPR045863">
    <property type="entry name" value="CorA_TM1_TM2"/>
</dbReference>
<dbReference type="GO" id="GO:0015087">
    <property type="term" value="F:cobalt ion transmembrane transporter activity"/>
    <property type="evidence" value="ECO:0007669"/>
    <property type="project" value="TreeGrafter"/>
</dbReference>
<evidence type="ECO:0000256" key="6">
    <source>
        <dbReference type="ARBA" id="ARBA00022842"/>
    </source>
</evidence>
<dbReference type="SUPFAM" id="SSF144083">
    <property type="entry name" value="Magnesium transport protein CorA, transmembrane region"/>
    <property type="match status" value="1"/>
</dbReference>
<keyword evidence="7 12" id="KW-1133">Transmembrane helix</keyword>
<comment type="subcellular location">
    <subcellularLocation>
        <location evidence="1">Cell membrane</location>
        <topology evidence="1">Multi-pass membrane protein</topology>
    </subcellularLocation>
</comment>
<evidence type="ECO:0000256" key="5">
    <source>
        <dbReference type="ARBA" id="ARBA00022692"/>
    </source>
</evidence>
<dbReference type="AlphaFoldDB" id="A0A1I1ADU8"/>
<dbReference type="InterPro" id="IPR045861">
    <property type="entry name" value="CorA_cytoplasmic_dom"/>
</dbReference>
<dbReference type="GO" id="GO:0000287">
    <property type="term" value="F:magnesium ion binding"/>
    <property type="evidence" value="ECO:0007669"/>
    <property type="project" value="TreeGrafter"/>
</dbReference>
<dbReference type="STRING" id="988821.SAMN05421867_11714"/>
<dbReference type="Gene3D" id="3.30.460.20">
    <property type="entry name" value="CorA soluble domain-like"/>
    <property type="match status" value="1"/>
</dbReference>
<evidence type="ECO:0000256" key="1">
    <source>
        <dbReference type="ARBA" id="ARBA00004651"/>
    </source>
</evidence>
<name>A0A1I1ADU8_9CELL</name>
<evidence type="ECO:0000256" key="8">
    <source>
        <dbReference type="ARBA" id="ARBA00023065"/>
    </source>
</evidence>
<dbReference type="InterPro" id="IPR002523">
    <property type="entry name" value="MgTranspt_CorA/ZnTranspt_ZntB"/>
</dbReference>
<evidence type="ECO:0000256" key="11">
    <source>
        <dbReference type="ARBA" id="ARBA00045497"/>
    </source>
</evidence>
<evidence type="ECO:0000313" key="13">
    <source>
        <dbReference type="EMBL" id="SFB35672.1"/>
    </source>
</evidence>
<evidence type="ECO:0000256" key="2">
    <source>
        <dbReference type="ARBA" id="ARBA00009765"/>
    </source>
</evidence>
<organism evidence="13 14">
    <name type="scientific">Cellulomonas marina</name>
    <dbReference type="NCBI Taxonomy" id="988821"/>
    <lineage>
        <taxon>Bacteria</taxon>
        <taxon>Bacillati</taxon>
        <taxon>Actinomycetota</taxon>
        <taxon>Actinomycetes</taxon>
        <taxon>Micrococcales</taxon>
        <taxon>Cellulomonadaceae</taxon>
        <taxon>Cellulomonas</taxon>
    </lineage>
</organism>
<dbReference type="EMBL" id="FOKA01000017">
    <property type="protein sequence ID" value="SFB35672.1"/>
    <property type="molecule type" value="Genomic_DNA"/>
</dbReference>
<accession>A0A1I1ADU8</accession>
<keyword evidence="4" id="KW-1003">Cell membrane</keyword>
<dbReference type="GO" id="GO:0005886">
    <property type="term" value="C:plasma membrane"/>
    <property type="evidence" value="ECO:0007669"/>
    <property type="project" value="UniProtKB-SubCell"/>
</dbReference>
<proteinExistence type="inferred from homology"/>
<dbReference type="PANTHER" id="PTHR46494">
    <property type="entry name" value="CORA FAMILY METAL ION TRANSPORTER (EUROFUNG)"/>
    <property type="match status" value="1"/>
</dbReference>
<evidence type="ECO:0000256" key="9">
    <source>
        <dbReference type="ARBA" id="ARBA00023136"/>
    </source>
</evidence>
<evidence type="ECO:0000256" key="12">
    <source>
        <dbReference type="SAM" id="Phobius"/>
    </source>
</evidence>
<dbReference type="Proteomes" id="UP000199012">
    <property type="component" value="Unassembled WGS sequence"/>
</dbReference>
<gene>
    <name evidence="13" type="ORF">SAMN05421867_11714</name>
</gene>
<feature type="transmembrane region" description="Helical" evidence="12">
    <location>
        <begin position="323"/>
        <end position="343"/>
    </location>
</feature>
<evidence type="ECO:0000256" key="7">
    <source>
        <dbReference type="ARBA" id="ARBA00022989"/>
    </source>
</evidence>
<dbReference type="FunFam" id="1.20.58.340:FF:000004">
    <property type="entry name" value="Magnesium transport protein CorA"/>
    <property type="match status" value="1"/>
</dbReference>
<comment type="similarity">
    <text evidence="2">Belongs to the CorA metal ion transporter (MIT) (TC 1.A.35) family.</text>
</comment>
<evidence type="ECO:0000256" key="4">
    <source>
        <dbReference type="ARBA" id="ARBA00022475"/>
    </source>
</evidence>
<evidence type="ECO:0000313" key="14">
    <source>
        <dbReference type="Proteomes" id="UP000199012"/>
    </source>
</evidence>
<dbReference type="CDD" id="cd12830">
    <property type="entry name" value="MtCorA-like"/>
    <property type="match status" value="1"/>
</dbReference>
<comment type="function">
    <text evidence="11">Mediates influx of magnesium ions. Alternates between open and closed states. Activated by low cytoplasmic Mg(2+) levels. Inactive when cytoplasmic Mg(2+) levels are high.</text>
</comment>
<dbReference type="Gene3D" id="1.20.58.340">
    <property type="entry name" value="Magnesium transport protein CorA, transmembrane region"/>
    <property type="match status" value="2"/>
</dbReference>
<evidence type="ECO:0000256" key="3">
    <source>
        <dbReference type="ARBA" id="ARBA00022448"/>
    </source>
</evidence>
<feature type="transmembrane region" description="Helical" evidence="12">
    <location>
        <begin position="292"/>
        <end position="311"/>
    </location>
</feature>
<dbReference type="RefSeq" id="WP_217644273.1">
    <property type="nucleotide sequence ID" value="NZ_BONM01000020.1"/>
</dbReference>
<dbReference type="PANTHER" id="PTHR46494:SF1">
    <property type="entry name" value="CORA FAMILY METAL ION TRANSPORTER (EUROFUNG)"/>
    <property type="match status" value="1"/>
</dbReference>
<keyword evidence="14" id="KW-1185">Reference proteome</keyword>